<dbReference type="RefSeq" id="WP_126015017.1">
    <property type="nucleotide sequence ID" value="NZ_CP034437.1"/>
</dbReference>
<feature type="transmembrane region" description="Helical" evidence="1">
    <location>
        <begin position="20"/>
        <end position="41"/>
    </location>
</feature>
<keyword evidence="1" id="KW-1133">Transmembrane helix</keyword>
<dbReference type="Proteomes" id="UP000272528">
    <property type="component" value="Chromosome"/>
</dbReference>
<gene>
    <name evidence="2" type="ORF">EJC50_09975</name>
</gene>
<accession>A0A3Q8X3Z7</accession>
<sequence length="229" mass="25972">MKENLKRLRRDESGDAVVEATILFPIIVLIFFALVMLSVYLPTRAILQRATQYAATAIATEHSDTWLRYDEASMQYRWKEDRGELDNVYEAAVKSILPKANANSDQAEKIVKNTENRVVLTPSGGYGAYNRDLQVSLHVVNYVVYKEIVVTATRNIHVPIHLSIIQFPEEIPITVTSTAVVQNGDEFVRNMDLAVDFIQYLDERYQISSSDAFKNFQSNLAAVLKLLNI</sequence>
<organism evidence="2 3">
    <name type="scientific">Paenibacillus albus</name>
    <dbReference type="NCBI Taxonomy" id="2495582"/>
    <lineage>
        <taxon>Bacteria</taxon>
        <taxon>Bacillati</taxon>
        <taxon>Bacillota</taxon>
        <taxon>Bacilli</taxon>
        <taxon>Bacillales</taxon>
        <taxon>Paenibacillaceae</taxon>
        <taxon>Paenibacillus</taxon>
    </lineage>
</organism>
<keyword evidence="1" id="KW-0812">Transmembrane</keyword>
<evidence type="ECO:0000313" key="2">
    <source>
        <dbReference type="EMBL" id="AZN39940.1"/>
    </source>
</evidence>
<keyword evidence="1" id="KW-0472">Membrane</keyword>
<protein>
    <submittedName>
        <fullName evidence="2">Pilus assembly protein</fullName>
    </submittedName>
</protein>
<dbReference type="OrthoDB" id="1847556at2"/>
<dbReference type="KEGG" id="palb:EJC50_09975"/>
<name>A0A3Q8X3Z7_9BACL</name>
<dbReference type="EMBL" id="CP034437">
    <property type="protein sequence ID" value="AZN39940.1"/>
    <property type="molecule type" value="Genomic_DNA"/>
</dbReference>
<keyword evidence="3" id="KW-1185">Reference proteome</keyword>
<evidence type="ECO:0000313" key="3">
    <source>
        <dbReference type="Proteomes" id="UP000272528"/>
    </source>
</evidence>
<reference evidence="3" key="1">
    <citation type="submission" date="2018-12" db="EMBL/GenBank/DDBJ databases">
        <title>Genome sequence of Peanibacillus sp.</title>
        <authorList>
            <person name="Subramani G."/>
            <person name="Srinivasan S."/>
            <person name="Kim M.K."/>
        </authorList>
    </citation>
    <scope>NUCLEOTIDE SEQUENCE [LARGE SCALE GENOMIC DNA]</scope>
    <source>
        <strain evidence="3">18JY67-1</strain>
    </source>
</reference>
<evidence type="ECO:0000256" key="1">
    <source>
        <dbReference type="SAM" id="Phobius"/>
    </source>
</evidence>
<dbReference type="AlphaFoldDB" id="A0A3Q8X3Z7"/>
<proteinExistence type="predicted"/>